<evidence type="ECO:0000313" key="4">
    <source>
        <dbReference type="Proteomes" id="UP001177023"/>
    </source>
</evidence>
<dbReference type="Proteomes" id="UP001177023">
    <property type="component" value="Unassembled WGS sequence"/>
</dbReference>
<dbReference type="EMBL" id="CATQJA010002710">
    <property type="protein sequence ID" value="CAJ0587627.1"/>
    <property type="molecule type" value="Genomic_DNA"/>
</dbReference>
<protein>
    <recommendedName>
        <fullName evidence="5">Secreted protein</fullName>
    </recommendedName>
</protein>
<gene>
    <name evidence="3" type="ORF">MSPICULIGERA_LOCUS25584</name>
</gene>
<comment type="caution">
    <text evidence="3">The sequence shown here is derived from an EMBL/GenBank/DDBJ whole genome shotgun (WGS) entry which is preliminary data.</text>
</comment>
<evidence type="ECO:0008006" key="5">
    <source>
        <dbReference type="Google" id="ProtNLM"/>
    </source>
</evidence>
<evidence type="ECO:0000256" key="1">
    <source>
        <dbReference type="SAM" id="MobiDB-lite"/>
    </source>
</evidence>
<dbReference type="AlphaFoldDB" id="A0AA36DHA4"/>
<feature type="compositionally biased region" description="Basic residues" evidence="1">
    <location>
        <begin position="43"/>
        <end position="52"/>
    </location>
</feature>
<accession>A0AA36DHA4</accession>
<organism evidence="3 4">
    <name type="scientific">Mesorhabditis spiculigera</name>
    <dbReference type="NCBI Taxonomy" id="96644"/>
    <lineage>
        <taxon>Eukaryota</taxon>
        <taxon>Metazoa</taxon>
        <taxon>Ecdysozoa</taxon>
        <taxon>Nematoda</taxon>
        <taxon>Chromadorea</taxon>
        <taxon>Rhabditida</taxon>
        <taxon>Rhabditina</taxon>
        <taxon>Rhabditomorpha</taxon>
        <taxon>Rhabditoidea</taxon>
        <taxon>Rhabditidae</taxon>
        <taxon>Mesorhabditinae</taxon>
        <taxon>Mesorhabditis</taxon>
    </lineage>
</organism>
<keyword evidence="4" id="KW-1185">Reference proteome</keyword>
<evidence type="ECO:0000313" key="3">
    <source>
        <dbReference type="EMBL" id="CAJ0587627.1"/>
    </source>
</evidence>
<feature type="chain" id="PRO_5041344275" description="Secreted protein" evidence="2">
    <location>
        <begin position="21"/>
        <end position="82"/>
    </location>
</feature>
<name>A0AA36DHA4_9BILA</name>
<feature type="signal peptide" evidence="2">
    <location>
        <begin position="1"/>
        <end position="20"/>
    </location>
</feature>
<reference evidence="3" key="1">
    <citation type="submission" date="2023-06" db="EMBL/GenBank/DDBJ databases">
        <authorList>
            <person name="Delattre M."/>
        </authorList>
    </citation>
    <scope>NUCLEOTIDE SEQUENCE</scope>
    <source>
        <strain evidence="3">AF72</strain>
    </source>
</reference>
<keyword evidence="2" id="KW-0732">Signal</keyword>
<feature type="region of interest" description="Disordered" evidence="1">
    <location>
        <begin position="40"/>
        <end position="82"/>
    </location>
</feature>
<feature type="non-terminal residue" evidence="3">
    <location>
        <position position="1"/>
    </location>
</feature>
<sequence length="82" mass="9150">MNCYLLVFLVCLLLEESEQAIGIIPIRASASSGYRYPRAAAVARKKTSRNTTRRPSQSNNKQSEERRVTTTTSKSAMIAEVE</sequence>
<evidence type="ECO:0000256" key="2">
    <source>
        <dbReference type="SAM" id="SignalP"/>
    </source>
</evidence>
<proteinExistence type="predicted"/>